<feature type="region of interest" description="Disordered" evidence="17">
    <location>
        <begin position="212"/>
        <end position="247"/>
    </location>
</feature>
<dbReference type="OrthoDB" id="242828at2157"/>
<evidence type="ECO:0000256" key="18">
    <source>
        <dbReference type="SAM" id="Phobius"/>
    </source>
</evidence>
<gene>
    <name evidence="20" type="ORF">SAMN05192561_1057</name>
</gene>
<keyword evidence="6" id="KW-1003">Cell membrane</keyword>
<evidence type="ECO:0000256" key="6">
    <source>
        <dbReference type="ARBA" id="ARBA00022475"/>
    </source>
</evidence>
<evidence type="ECO:0000256" key="11">
    <source>
        <dbReference type="ARBA" id="ARBA00022729"/>
    </source>
</evidence>
<keyword evidence="12 18" id="KW-1133">Transmembrane helix</keyword>
<evidence type="ECO:0000313" key="20">
    <source>
        <dbReference type="EMBL" id="SEH53166.1"/>
    </source>
</evidence>
<feature type="region of interest" description="Disordered" evidence="17">
    <location>
        <begin position="843"/>
        <end position="922"/>
    </location>
</feature>
<dbReference type="RefSeq" id="WP_092817037.1">
    <property type="nucleotide sequence ID" value="NZ_FNWU01000005.1"/>
</dbReference>
<keyword evidence="10 18" id="KW-0812">Transmembrane</keyword>
<comment type="function">
    <text evidence="1">S-layer protein. The S-layer is a paracrystalline mono-layered assembly of proteins which coat the surface of the cell.</text>
</comment>
<dbReference type="Proteomes" id="UP000199215">
    <property type="component" value="Unassembled WGS sequence"/>
</dbReference>
<evidence type="ECO:0000256" key="4">
    <source>
        <dbReference type="ARBA" id="ARBA00009327"/>
    </source>
</evidence>
<evidence type="ECO:0000313" key="21">
    <source>
        <dbReference type="Proteomes" id="UP000199215"/>
    </source>
</evidence>
<evidence type="ECO:0000256" key="7">
    <source>
        <dbReference type="ARBA" id="ARBA00022512"/>
    </source>
</evidence>
<evidence type="ECO:0000256" key="9">
    <source>
        <dbReference type="ARBA" id="ARBA00022601"/>
    </source>
</evidence>
<evidence type="ECO:0000256" key="1">
    <source>
        <dbReference type="ARBA" id="ARBA00003466"/>
    </source>
</evidence>
<dbReference type="Pfam" id="PF18204">
    <property type="entry name" value="PGF-CTERM"/>
    <property type="match status" value="1"/>
</dbReference>
<feature type="domain" description="PGF-CTERM archaeal protein-sorting signal" evidence="19">
    <location>
        <begin position="920"/>
        <end position="942"/>
    </location>
</feature>
<keyword evidence="11" id="KW-0732">Signal</keyword>
<dbReference type="GO" id="GO:0071555">
    <property type="term" value="P:cell wall organization"/>
    <property type="evidence" value="ECO:0007669"/>
    <property type="project" value="UniProtKB-KW"/>
</dbReference>
<evidence type="ECO:0000256" key="14">
    <source>
        <dbReference type="ARBA" id="ARBA00023180"/>
    </source>
</evidence>
<evidence type="ECO:0000256" key="5">
    <source>
        <dbReference type="ARBA" id="ARBA00017560"/>
    </source>
</evidence>
<dbReference type="NCBIfam" id="TIGR04216">
    <property type="entry name" value="halo_surf_glyco"/>
    <property type="match status" value="1"/>
</dbReference>
<protein>
    <recommendedName>
        <fullName evidence="5">Cell surface glycoprotein</fullName>
    </recommendedName>
    <alternativeName>
        <fullName evidence="16">S-layer glycoprotein</fullName>
    </alternativeName>
</protein>
<evidence type="ECO:0000256" key="2">
    <source>
        <dbReference type="ARBA" id="ARBA00004236"/>
    </source>
</evidence>
<evidence type="ECO:0000256" key="3">
    <source>
        <dbReference type="ARBA" id="ARBA00004237"/>
    </source>
</evidence>
<evidence type="ECO:0000256" key="15">
    <source>
        <dbReference type="ARBA" id="ARBA00023316"/>
    </source>
</evidence>
<keyword evidence="14" id="KW-0325">Glycoprotein</keyword>
<accession>A0A1H6J162</accession>
<keyword evidence="8" id="KW-0964">Secreted</keyword>
<dbReference type="InterPro" id="IPR026452">
    <property type="entry name" value="Surf_glycop_sig_pep"/>
</dbReference>
<keyword evidence="21" id="KW-1185">Reference proteome</keyword>
<reference evidence="20 21" key="1">
    <citation type="submission" date="2016-10" db="EMBL/GenBank/DDBJ databases">
        <authorList>
            <person name="de Groot N.N."/>
        </authorList>
    </citation>
    <scope>NUCLEOTIDE SEQUENCE [LARGE SCALE GENOMIC DNA]</scope>
    <source>
        <strain evidence="20 21">IBRC-M10418</strain>
    </source>
</reference>
<dbReference type="NCBIfam" id="TIGR04126">
    <property type="entry name" value="PGF_CTERM"/>
    <property type="match status" value="1"/>
</dbReference>
<evidence type="ECO:0000256" key="17">
    <source>
        <dbReference type="SAM" id="MobiDB-lite"/>
    </source>
</evidence>
<name>A0A1H6J162_9EURY</name>
<feature type="compositionally biased region" description="Polar residues" evidence="17">
    <location>
        <begin position="236"/>
        <end position="247"/>
    </location>
</feature>
<evidence type="ECO:0000256" key="13">
    <source>
        <dbReference type="ARBA" id="ARBA00023136"/>
    </source>
</evidence>
<evidence type="ECO:0000259" key="19">
    <source>
        <dbReference type="Pfam" id="PF18204"/>
    </source>
</evidence>
<organism evidence="20 21">
    <name type="scientific">Halopenitus malekzadehii</name>
    <dbReference type="NCBI Taxonomy" id="1267564"/>
    <lineage>
        <taxon>Archaea</taxon>
        <taxon>Methanobacteriati</taxon>
        <taxon>Methanobacteriota</taxon>
        <taxon>Stenosarchaea group</taxon>
        <taxon>Halobacteria</taxon>
        <taxon>Halobacteriales</taxon>
        <taxon>Haloferacaceae</taxon>
        <taxon>Halopenitus</taxon>
    </lineage>
</organism>
<feature type="transmembrane region" description="Helical" evidence="18">
    <location>
        <begin position="922"/>
        <end position="940"/>
    </location>
</feature>
<comment type="subcellular location">
    <subcellularLocation>
        <location evidence="2">Cell membrane</location>
    </subcellularLocation>
    <subcellularLocation>
        <location evidence="3">Secreted</location>
        <location evidence="3">Cell wall</location>
        <location evidence="3">S-layer</location>
    </subcellularLocation>
</comment>
<dbReference type="AlphaFoldDB" id="A0A1H6J162"/>
<dbReference type="STRING" id="1267564.SAMN05192561_1057"/>
<keyword evidence="15" id="KW-0961">Cell wall biogenesis/degradation</keyword>
<keyword evidence="13 18" id="KW-0472">Membrane</keyword>
<evidence type="ECO:0000256" key="10">
    <source>
        <dbReference type="ARBA" id="ARBA00022692"/>
    </source>
</evidence>
<dbReference type="EMBL" id="FNWU01000005">
    <property type="protein sequence ID" value="SEH53166.1"/>
    <property type="molecule type" value="Genomic_DNA"/>
</dbReference>
<dbReference type="NCBIfam" id="TIGR04207">
    <property type="entry name" value="halo_sig_pep"/>
    <property type="match status" value="1"/>
</dbReference>
<evidence type="ECO:0000256" key="16">
    <source>
        <dbReference type="ARBA" id="ARBA00032079"/>
    </source>
</evidence>
<evidence type="ECO:0000256" key="12">
    <source>
        <dbReference type="ARBA" id="ARBA00022989"/>
    </source>
</evidence>
<keyword evidence="9" id="KW-0701">S-layer</keyword>
<dbReference type="InterPro" id="IPR026458">
    <property type="entry name" value="Csg_halobact"/>
</dbReference>
<keyword evidence="7" id="KW-0134">Cell wall</keyword>
<sequence length="944" mass="98201">MIDETQTERLRAVLLASLMVLSVFAGTMAFAGGAAAQQADSRSPGSATVAPGGTVDVTVEISSDQQNMDLYTEEIVTGSGVANITSASSQQTQVPTDLPSDSFEAVYLASVDSDTLEYTVSVDDQAQDGETIEVSGTIVDSSANETDTGTTTITVSDDQQPPDNGNGDGNSVRGDAPANSWSTADGAGDVGNGATIFQGEESITFVDANGDEVSPSSLERTAGADEGVPLSMPIPQDQSTGSYETTDGSFGVTVQTPRVTTLEVQNNGGSDVSGGILTTDQDNARVVFDYNYDDAEDLELTVEDENGLDVTDEIVEGSDTLNDEGNGAFAIDPNAVDAGEYTFSVAGVEDLDFGSATESVTVTISSDRTASLNLDSDEVVQGQNLQYTIENSPEGNFHAVVIDSSDFRDGVTVDQAKMAFRNVGDTAETGVVADDGAVNPDNVDVSDIDYAYAVVEIDDGNGVGSVETQHLDDSSIDIDLYPAGASISDGALTGDVTGVESDDDASFDVTEGDVSLDSPSGAYVVGSEVDVNGTANEGVDEVAIYARDNNEFELVHIDDARTVEVDSDNSFEEEDVTISQGDGGGNNLLTLPGTYRLGVIDAADADIDSTEGVDDTLSTSNFNSGVSSTSSISVTDTELDGSFTTINGQVATEDGQVDVEGTAPGKDELVVAFVDSRGNAAAYDITVDGDGTFDEEDLNIGDLSEGTLSAHIISSGRDGSFGDGVADNAGDFADLIVNDYAGGASTGNQVRDRILANSVEDTASDDLIVTENFRLASGLTTIESATDPVALDGTLTVEGTTNRDSEDNTITVELLNEDGDSITIDSTDEWDTDGQWSVELDLSEADLETGTYTVESDDGDNTDRVDIEVVEEVEETETTEPTEEPTEEPTTEPTEEPTEEPTTEATEEPADTTEPSESETPGFGAVVALVALVAAALLAVRRRP</sequence>
<comment type="similarity">
    <text evidence="4">Belongs to the halobacterial S-layer protein family.</text>
</comment>
<evidence type="ECO:0000256" key="8">
    <source>
        <dbReference type="ARBA" id="ARBA00022525"/>
    </source>
</evidence>
<feature type="region of interest" description="Disordered" evidence="17">
    <location>
        <begin position="140"/>
        <end position="194"/>
    </location>
</feature>
<feature type="compositionally biased region" description="Acidic residues" evidence="17">
    <location>
        <begin position="868"/>
        <end position="917"/>
    </location>
</feature>
<dbReference type="GO" id="GO:0030115">
    <property type="term" value="C:S-layer"/>
    <property type="evidence" value="ECO:0007669"/>
    <property type="project" value="UniProtKB-SubCell"/>
</dbReference>
<proteinExistence type="inferred from homology"/>
<dbReference type="InterPro" id="IPR026371">
    <property type="entry name" value="PGF_CTERM"/>
</dbReference>
<dbReference type="GO" id="GO:0005886">
    <property type="term" value="C:plasma membrane"/>
    <property type="evidence" value="ECO:0007669"/>
    <property type="project" value="UniProtKB-SubCell"/>
</dbReference>